<protein>
    <submittedName>
        <fullName evidence="1">Uncharacterized protein</fullName>
    </submittedName>
</protein>
<sequence length="35" mass="3878">MLGKPCNEGLFQFKEGLGAGLWFRNTPVLGLERTP</sequence>
<comment type="caution">
    <text evidence="1">The sequence shown here is derived from an EMBL/GenBank/DDBJ whole genome shotgun (WGS) entry which is preliminary data.</text>
</comment>
<organism evidence="1 2">
    <name type="scientific">Alkalidesulfovibrio alkalitolerans DSM 16529</name>
    <dbReference type="NCBI Taxonomy" id="1121439"/>
    <lineage>
        <taxon>Bacteria</taxon>
        <taxon>Pseudomonadati</taxon>
        <taxon>Thermodesulfobacteriota</taxon>
        <taxon>Desulfovibrionia</taxon>
        <taxon>Desulfovibrionales</taxon>
        <taxon>Desulfovibrionaceae</taxon>
        <taxon>Alkalidesulfovibrio</taxon>
    </lineage>
</organism>
<accession>S7THU5</accession>
<reference evidence="1 2" key="1">
    <citation type="journal article" date="2013" name="Genome Announc.">
        <title>Draft genome sequences for three mercury-methylating, sulfate-reducing bacteria.</title>
        <authorList>
            <person name="Brown S.D."/>
            <person name="Hurt R.A.Jr."/>
            <person name="Gilmour C.C."/>
            <person name="Elias D.A."/>
        </authorList>
    </citation>
    <scope>NUCLEOTIDE SEQUENCE [LARGE SCALE GENOMIC DNA]</scope>
    <source>
        <strain evidence="1 2">DSM 16529</strain>
    </source>
</reference>
<evidence type="ECO:0000313" key="2">
    <source>
        <dbReference type="Proteomes" id="UP000014975"/>
    </source>
</evidence>
<name>S7THU5_9BACT</name>
<dbReference type="STRING" id="1121439.dsat_1723"/>
<dbReference type="EMBL" id="ATHI01000001">
    <property type="protein sequence ID" value="EPR36195.1"/>
    <property type="molecule type" value="Genomic_DNA"/>
</dbReference>
<dbReference type="AlphaFoldDB" id="S7THU5"/>
<proteinExistence type="predicted"/>
<keyword evidence="2" id="KW-1185">Reference proteome</keyword>
<evidence type="ECO:0000313" key="1">
    <source>
        <dbReference type="EMBL" id="EPR36195.1"/>
    </source>
</evidence>
<gene>
    <name evidence="1" type="ORF">dsat_1723</name>
</gene>
<dbReference type="Proteomes" id="UP000014975">
    <property type="component" value="Unassembled WGS sequence"/>
</dbReference>